<dbReference type="PaxDb" id="73239-Q7RSW1"/>
<accession>Q7RSW1</accession>
<feature type="non-terminal residue" evidence="1">
    <location>
        <position position="53"/>
    </location>
</feature>
<reference evidence="1 2" key="1">
    <citation type="journal article" date="2002" name="Nature">
        <title>Genome sequence and comparative analysis of the model rodent malaria parasite Plasmodium yoelii yoelii.</title>
        <authorList>
            <person name="Carlton J.M."/>
            <person name="Angiuoli S.V."/>
            <person name="Suh B.B."/>
            <person name="Kooij T.W."/>
            <person name="Pertea M."/>
            <person name="Silva J.C."/>
            <person name="Ermolaeva M.D."/>
            <person name="Allen J.E."/>
            <person name="Selengut J.D."/>
            <person name="Koo H.L."/>
            <person name="Peterson J.D."/>
            <person name="Pop M."/>
            <person name="Kosack D.S."/>
            <person name="Shumway M.F."/>
            <person name="Bidwell S.L."/>
            <person name="Shallom S.J."/>
            <person name="van Aken S.E."/>
            <person name="Riedmuller S.B."/>
            <person name="Feldblyum T.V."/>
            <person name="Cho J.K."/>
            <person name="Quackenbush J."/>
            <person name="Sedegah M."/>
            <person name="Shoaibi A."/>
            <person name="Cummings L.M."/>
            <person name="Florens L."/>
            <person name="Yates J.R."/>
            <person name="Raine J.D."/>
            <person name="Sinden R.E."/>
            <person name="Harris M.A."/>
            <person name="Cunningham D.A."/>
            <person name="Preiser P.R."/>
            <person name="Bergman L.W."/>
            <person name="Vaidya A.B."/>
            <person name="van Lin L.H."/>
            <person name="Janse C.J."/>
            <person name="Waters A.P."/>
            <person name="Smith H.O."/>
            <person name="White O.R."/>
            <person name="Salzberg S.L."/>
            <person name="Venter J.C."/>
            <person name="Fraser C.M."/>
            <person name="Hoffman S.L."/>
            <person name="Gardner M.J."/>
            <person name="Carucci D.J."/>
        </authorList>
    </citation>
    <scope>NUCLEOTIDE SEQUENCE [LARGE SCALE GENOMIC DNA]</scope>
    <source>
        <strain evidence="1 2">17XNL</strain>
    </source>
</reference>
<protein>
    <submittedName>
        <fullName evidence="1">Uncharacterized protein</fullName>
    </submittedName>
</protein>
<dbReference type="Proteomes" id="UP000008553">
    <property type="component" value="Unassembled WGS sequence"/>
</dbReference>
<organism evidence="1 2">
    <name type="scientific">Plasmodium yoelii yoelii</name>
    <dbReference type="NCBI Taxonomy" id="73239"/>
    <lineage>
        <taxon>Eukaryota</taxon>
        <taxon>Sar</taxon>
        <taxon>Alveolata</taxon>
        <taxon>Apicomplexa</taxon>
        <taxon>Aconoidasida</taxon>
        <taxon>Haemosporida</taxon>
        <taxon>Plasmodiidae</taxon>
        <taxon>Plasmodium</taxon>
        <taxon>Plasmodium (Vinckeia)</taxon>
    </lineage>
</organism>
<keyword evidence="2" id="KW-1185">Reference proteome</keyword>
<proteinExistence type="predicted"/>
<name>Q7RSW1_PLAYO</name>
<evidence type="ECO:0000313" key="2">
    <source>
        <dbReference type="Proteomes" id="UP000008553"/>
    </source>
</evidence>
<dbReference type="AlphaFoldDB" id="Q7RSW1"/>
<dbReference type="EMBL" id="AABL01000068">
    <property type="protein sequence ID" value="EAA21961.1"/>
    <property type="molecule type" value="Genomic_DNA"/>
</dbReference>
<evidence type="ECO:0000313" key="1">
    <source>
        <dbReference type="EMBL" id="EAA21961.1"/>
    </source>
</evidence>
<gene>
    <name evidence="1" type="ORF">PY00241</name>
</gene>
<sequence length="53" mass="6296">MLRLTKLLFSLSNNDGIIKGHCMKIPDIIKLEKQDLNFLKKKIFFNHLLLREI</sequence>
<comment type="caution">
    <text evidence="1">The sequence shown here is derived from an EMBL/GenBank/DDBJ whole genome shotgun (WGS) entry which is preliminary data.</text>
</comment>
<dbReference type="InParanoid" id="Q7RSW1"/>